<feature type="compositionally biased region" description="Gly residues" evidence="10">
    <location>
        <begin position="78"/>
        <end position="90"/>
    </location>
</feature>
<keyword evidence="6" id="KW-0833">Ubl conjugation pathway</keyword>
<feature type="region of interest" description="Disordered" evidence="10">
    <location>
        <begin position="393"/>
        <end position="430"/>
    </location>
</feature>
<feature type="compositionally biased region" description="Low complexity" evidence="10">
    <location>
        <begin position="138"/>
        <end position="156"/>
    </location>
</feature>
<keyword evidence="4" id="KW-0479">Metal-binding</keyword>
<dbReference type="GO" id="GO:0016740">
    <property type="term" value="F:transferase activity"/>
    <property type="evidence" value="ECO:0007669"/>
    <property type="project" value="UniProtKB-KW"/>
</dbReference>
<gene>
    <name evidence="13" type="ORF">PPRO1316_LOCUS828</name>
</gene>
<evidence type="ECO:0000256" key="3">
    <source>
        <dbReference type="ARBA" id="ARBA00022692"/>
    </source>
</evidence>
<keyword evidence="2" id="KW-0808">Transferase</keyword>
<dbReference type="Gene3D" id="3.30.40.10">
    <property type="entry name" value="Zinc/RING finger domain, C3HC4 (zinc finger)"/>
    <property type="match status" value="1"/>
</dbReference>
<evidence type="ECO:0000256" key="11">
    <source>
        <dbReference type="SAM" id="Phobius"/>
    </source>
</evidence>
<keyword evidence="7" id="KW-0862">Zinc</keyword>
<dbReference type="PANTHER" id="PTHR46065:SF3">
    <property type="entry name" value="FI20425P1"/>
    <property type="match status" value="1"/>
</dbReference>
<dbReference type="GO" id="GO:0016020">
    <property type="term" value="C:membrane"/>
    <property type="evidence" value="ECO:0007669"/>
    <property type="project" value="UniProtKB-SubCell"/>
</dbReference>
<evidence type="ECO:0000256" key="4">
    <source>
        <dbReference type="ARBA" id="ARBA00022723"/>
    </source>
</evidence>
<keyword evidence="9 11" id="KW-0472">Membrane</keyword>
<evidence type="ECO:0000256" key="2">
    <source>
        <dbReference type="ARBA" id="ARBA00022679"/>
    </source>
</evidence>
<evidence type="ECO:0000256" key="5">
    <source>
        <dbReference type="ARBA" id="ARBA00022771"/>
    </source>
</evidence>
<evidence type="ECO:0000256" key="9">
    <source>
        <dbReference type="ARBA" id="ARBA00023136"/>
    </source>
</evidence>
<dbReference type="Pfam" id="PF12906">
    <property type="entry name" value="RINGv"/>
    <property type="match status" value="1"/>
</dbReference>
<evidence type="ECO:0000256" key="7">
    <source>
        <dbReference type="ARBA" id="ARBA00022833"/>
    </source>
</evidence>
<evidence type="ECO:0000256" key="1">
    <source>
        <dbReference type="ARBA" id="ARBA00004141"/>
    </source>
</evidence>
<feature type="compositionally biased region" description="Low complexity" evidence="10">
    <location>
        <begin position="462"/>
        <end position="475"/>
    </location>
</feature>
<feature type="transmembrane region" description="Helical" evidence="11">
    <location>
        <begin position="506"/>
        <end position="532"/>
    </location>
</feature>
<keyword evidence="3 11" id="KW-0812">Transmembrane</keyword>
<feature type="compositionally biased region" description="Low complexity" evidence="10">
    <location>
        <begin position="50"/>
        <end position="62"/>
    </location>
</feature>
<dbReference type="InterPro" id="IPR013083">
    <property type="entry name" value="Znf_RING/FYVE/PHD"/>
</dbReference>
<evidence type="ECO:0000313" key="13">
    <source>
        <dbReference type="EMBL" id="CAE0009047.1"/>
    </source>
</evidence>
<sequence>MSSPEEAPAGFLSRDPVVVTAGVTASVPRRTSTTMEPEEFSGGTGRLPSASGIAATTTTTGQPSGGGGGGAMMLLADDGGGNGGARGGAMIGDTSTTNNTRTSTSRGGGGDGDENDDDNPALTNDDSGGADEEHAADDAAIAANRGGGAATAAAAAAEDEDGGDADDEKQDGDSEGGRGGDGSEEEDSSNNNNAIHPHAQLQKTPPPSSRNSSRNSSSRFSTTSSINSDSFQSPPSSAVSGDRRLRKYNSGSSTKICRICFEEEDSTSIAKKLVAPCLCRGSHKYVHIGCARRWAMEAGHFRCSVCNAEQQSGSGGRGGEDNNGDDSAALFPETLRAYIAQVAQRRELAQRRPRHTTARFDDDGMDDVDADVLQHAALAFDIDDDILYRDWPNDDHHRHSPVGGGSQSSSRHHHHHHHVHGGGGRHPRRVRNWDRRHRSALLPMHHYLEGAAAMTATSSPQAAAEEPTTAATTTTTRRRSARACLLWLCTGMSPGQPWTCRRIVQAVVSAFLIAMFFTLFAFLACSWIITIVRPWSPPSSSSPSSAIPNAVVINADDELSSLATFSSDGANNKTNNNNEFDGFHLDAATGMFSSTAAAGTAALASNSSCSSSTGWVCAISHMHFAGGIMFERGGCETGSYFNAPCGRWGRYSVERGCGDGIGSRCMLRLLPSRDRDDDNSNERGGGFCNRRQECQHGGLRSIIPLALGGAWHVEGICQCPASETDSD</sequence>
<evidence type="ECO:0000256" key="8">
    <source>
        <dbReference type="ARBA" id="ARBA00022989"/>
    </source>
</evidence>
<dbReference type="PANTHER" id="PTHR46065">
    <property type="entry name" value="E3 UBIQUITIN-PROTEIN LIGASE MARCH 2/3 FAMILY MEMBER"/>
    <property type="match status" value="1"/>
</dbReference>
<dbReference type="AlphaFoldDB" id="A0A7S2YVN4"/>
<dbReference type="PROSITE" id="PS51292">
    <property type="entry name" value="ZF_RING_CH"/>
    <property type="match status" value="1"/>
</dbReference>
<feature type="compositionally biased region" description="Acidic residues" evidence="10">
    <location>
        <begin position="157"/>
        <end position="170"/>
    </location>
</feature>
<dbReference type="GO" id="GO:0008270">
    <property type="term" value="F:zinc ion binding"/>
    <property type="evidence" value="ECO:0007669"/>
    <property type="project" value="UniProtKB-KW"/>
</dbReference>
<dbReference type="InterPro" id="IPR011016">
    <property type="entry name" value="Znf_RING-CH"/>
</dbReference>
<organism evidence="13">
    <name type="scientific">Pycnococcus provasolii</name>
    <dbReference type="NCBI Taxonomy" id="41880"/>
    <lineage>
        <taxon>Eukaryota</taxon>
        <taxon>Viridiplantae</taxon>
        <taxon>Chlorophyta</taxon>
        <taxon>Pseudoscourfieldiophyceae</taxon>
        <taxon>Pseudoscourfieldiales</taxon>
        <taxon>Pycnococcaceae</taxon>
        <taxon>Pycnococcus</taxon>
    </lineage>
</organism>
<dbReference type="SUPFAM" id="SSF57850">
    <property type="entry name" value="RING/U-box"/>
    <property type="match status" value="1"/>
</dbReference>
<feature type="region of interest" description="Disordered" evidence="10">
    <location>
        <begin position="455"/>
        <end position="476"/>
    </location>
</feature>
<feature type="region of interest" description="Disordered" evidence="10">
    <location>
        <begin position="1"/>
        <end position="245"/>
    </location>
</feature>
<feature type="domain" description="RING-CH-type" evidence="12">
    <location>
        <begin position="249"/>
        <end position="313"/>
    </location>
</feature>
<evidence type="ECO:0000256" key="10">
    <source>
        <dbReference type="SAM" id="MobiDB-lite"/>
    </source>
</evidence>
<dbReference type="EMBL" id="HBHV01001212">
    <property type="protein sequence ID" value="CAE0009047.1"/>
    <property type="molecule type" value="Transcribed_RNA"/>
</dbReference>
<comment type="subcellular location">
    <subcellularLocation>
        <location evidence="1">Membrane</location>
        <topology evidence="1">Multi-pass membrane protein</topology>
    </subcellularLocation>
</comment>
<keyword evidence="8 11" id="KW-1133">Transmembrane helix</keyword>
<dbReference type="CDD" id="cd16495">
    <property type="entry name" value="RING_CH-C4HC3_MARCH"/>
    <property type="match status" value="1"/>
</dbReference>
<feature type="compositionally biased region" description="Basic residues" evidence="10">
    <location>
        <begin position="410"/>
        <end position="430"/>
    </location>
</feature>
<feature type="compositionally biased region" description="Low complexity" evidence="10">
    <location>
        <begin position="209"/>
        <end position="230"/>
    </location>
</feature>
<evidence type="ECO:0000259" key="12">
    <source>
        <dbReference type="PROSITE" id="PS51292"/>
    </source>
</evidence>
<reference evidence="13" key="1">
    <citation type="submission" date="2021-01" db="EMBL/GenBank/DDBJ databases">
        <authorList>
            <person name="Corre E."/>
            <person name="Pelletier E."/>
            <person name="Niang G."/>
            <person name="Scheremetjew M."/>
            <person name="Finn R."/>
            <person name="Kale V."/>
            <person name="Holt S."/>
            <person name="Cochrane G."/>
            <person name="Meng A."/>
            <person name="Brown T."/>
            <person name="Cohen L."/>
        </authorList>
    </citation>
    <scope>NUCLEOTIDE SEQUENCE</scope>
    <source>
        <strain evidence="13">RCC2336</strain>
    </source>
</reference>
<feature type="compositionally biased region" description="Low complexity" evidence="10">
    <location>
        <begin position="91"/>
        <end position="105"/>
    </location>
</feature>
<protein>
    <recommendedName>
        <fullName evidence="12">RING-CH-type domain-containing protein</fullName>
    </recommendedName>
</protein>
<accession>A0A7S2YVN4</accession>
<dbReference type="SMART" id="SM00744">
    <property type="entry name" value="RINGv"/>
    <property type="match status" value="1"/>
</dbReference>
<evidence type="ECO:0000256" key="6">
    <source>
        <dbReference type="ARBA" id="ARBA00022786"/>
    </source>
</evidence>
<name>A0A7S2YVN4_9CHLO</name>
<keyword evidence="5" id="KW-0863">Zinc-finger</keyword>
<proteinExistence type="predicted"/>